<protein>
    <submittedName>
        <fullName evidence="1">Uncharacterized protein</fullName>
    </submittedName>
</protein>
<sequence length="59" mass="6217">MGSSMSFSASSSFSSSRAARFSSSAMRRSLASSFGFLPGLRPARASLPWSASCLRHAAR</sequence>
<reference evidence="1 2" key="1">
    <citation type="submission" date="2014-02" db="EMBL/GenBank/DDBJ databases">
        <title>The small core and large imbalanced accessory genome model reveals a collaborative survival strategy of Sorangium cellulosum strains in nature.</title>
        <authorList>
            <person name="Han K."/>
            <person name="Peng R."/>
            <person name="Blom J."/>
            <person name="Li Y.-Z."/>
        </authorList>
    </citation>
    <scope>NUCLEOTIDE SEQUENCE [LARGE SCALE GENOMIC DNA]</scope>
    <source>
        <strain evidence="1 2">So0008-312</strain>
    </source>
</reference>
<name>A0A150QZU8_SORCE</name>
<dbReference type="EMBL" id="JEMA01000186">
    <property type="protein sequence ID" value="KYF73529.1"/>
    <property type="molecule type" value="Genomic_DNA"/>
</dbReference>
<comment type="caution">
    <text evidence="1">The sequence shown here is derived from an EMBL/GenBank/DDBJ whole genome shotgun (WGS) entry which is preliminary data.</text>
</comment>
<proteinExistence type="predicted"/>
<dbReference type="Proteomes" id="UP000075260">
    <property type="component" value="Unassembled WGS sequence"/>
</dbReference>
<organism evidence="1 2">
    <name type="scientific">Sorangium cellulosum</name>
    <name type="common">Polyangium cellulosum</name>
    <dbReference type="NCBI Taxonomy" id="56"/>
    <lineage>
        <taxon>Bacteria</taxon>
        <taxon>Pseudomonadati</taxon>
        <taxon>Myxococcota</taxon>
        <taxon>Polyangia</taxon>
        <taxon>Polyangiales</taxon>
        <taxon>Polyangiaceae</taxon>
        <taxon>Sorangium</taxon>
    </lineage>
</organism>
<accession>A0A150QZU8</accession>
<evidence type="ECO:0000313" key="1">
    <source>
        <dbReference type="EMBL" id="KYF73529.1"/>
    </source>
</evidence>
<dbReference type="AlphaFoldDB" id="A0A150QZU8"/>
<gene>
    <name evidence="1" type="ORF">BE15_15810</name>
</gene>
<evidence type="ECO:0000313" key="2">
    <source>
        <dbReference type="Proteomes" id="UP000075260"/>
    </source>
</evidence>